<dbReference type="Pfam" id="PF05016">
    <property type="entry name" value="ParE_toxin"/>
    <property type="match status" value="1"/>
</dbReference>
<dbReference type="Gene3D" id="3.30.2310.20">
    <property type="entry name" value="RelE-like"/>
    <property type="match status" value="1"/>
</dbReference>
<dbReference type="Proteomes" id="UP000199673">
    <property type="component" value="Unassembled WGS sequence"/>
</dbReference>
<organism evidence="2 3">
    <name type="scientific">Algoriphagus locisalis</name>
    <dbReference type="NCBI Taxonomy" id="305507"/>
    <lineage>
        <taxon>Bacteria</taxon>
        <taxon>Pseudomonadati</taxon>
        <taxon>Bacteroidota</taxon>
        <taxon>Cytophagia</taxon>
        <taxon>Cytophagales</taxon>
        <taxon>Cyclobacteriaceae</taxon>
        <taxon>Algoriphagus</taxon>
    </lineage>
</organism>
<keyword evidence="3" id="KW-1185">Reference proteome</keyword>
<gene>
    <name evidence="2" type="ORF">SAMN04489724_1488</name>
</gene>
<dbReference type="InterPro" id="IPR035093">
    <property type="entry name" value="RelE/ParE_toxin_dom_sf"/>
</dbReference>
<proteinExistence type="predicted"/>
<evidence type="ECO:0000256" key="1">
    <source>
        <dbReference type="ARBA" id="ARBA00022649"/>
    </source>
</evidence>
<dbReference type="EMBL" id="FPBF01000002">
    <property type="protein sequence ID" value="SFT66584.1"/>
    <property type="molecule type" value="Genomic_DNA"/>
</dbReference>
<sequence length="91" mass="10811">MMKKASLSLSFIQKYLVNNFGVSTSRKFVQRLDNILVLLCENPEIGRIYSKERGIYSFVLQKQVILFYRFDASNFIILEIFDVRRNPENWP</sequence>
<dbReference type="InterPro" id="IPR007712">
    <property type="entry name" value="RelE/ParE_toxin"/>
</dbReference>
<dbReference type="STRING" id="305507.SAMN04489724_1488"/>
<dbReference type="AlphaFoldDB" id="A0A1I6ZV64"/>
<evidence type="ECO:0000313" key="3">
    <source>
        <dbReference type="Proteomes" id="UP000199673"/>
    </source>
</evidence>
<keyword evidence="1" id="KW-1277">Toxin-antitoxin system</keyword>
<accession>A0A1I6ZV64</accession>
<name>A0A1I6ZV64_9BACT</name>
<reference evidence="3" key="1">
    <citation type="submission" date="2016-10" db="EMBL/GenBank/DDBJ databases">
        <authorList>
            <person name="Varghese N."/>
            <person name="Submissions S."/>
        </authorList>
    </citation>
    <scope>NUCLEOTIDE SEQUENCE [LARGE SCALE GENOMIC DNA]</scope>
    <source>
        <strain evidence="3">DSM 23445</strain>
    </source>
</reference>
<evidence type="ECO:0000313" key="2">
    <source>
        <dbReference type="EMBL" id="SFT66584.1"/>
    </source>
</evidence>
<protein>
    <submittedName>
        <fullName evidence="2">Plasmid stabilization system protein ParE</fullName>
    </submittedName>
</protein>